<dbReference type="InterPro" id="IPR021530">
    <property type="entry name" value="AllH-like"/>
</dbReference>
<sequence>MEKHQNNSNFIQFHIISTSTHASHYLKNTQPVFAQVHSIYSNSINLLFNKQLFTLQTHLSPLSPLSLMTSLTERQFTQLNWHVNDHLLIDFKPDTQCYIYNSTLTANVSAKERSFFYENLAFELLTQTDKPGLSQLLCSMQHRDFLLDNVHHYLTQTHNAFQQKAFQEAAYYLVKLIGIGIGLTPSGDDFLCGVLAALYNLGFQQTIFYKHLSEEIEKQLNRTNDISAAFLHCALQHQYAEFIINFFAVDEQISLVQKQKLLQSFKNIGHSSGIDTLFGIYFITNLLNNLNISVFY</sequence>
<comment type="caution">
    <text evidence="1">The sequence shown here is derived from an EMBL/GenBank/DDBJ whole genome shotgun (WGS) entry which is preliminary data.</text>
</comment>
<evidence type="ECO:0000313" key="2">
    <source>
        <dbReference type="Proteomes" id="UP000295763"/>
    </source>
</evidence>
<proteinExistence type="predicted"/>
<name>A0A4R2T5S7_9PAST</name>
<reference evidence="1 2" key="1">
    <citation type="submission" date="2019-03" db="EMBL/GenBank/DDBJ databases">
        <title>Genomic Encyclopedia of Type Strains, Phase IV (KMG-IV): sequencing the most valuable type-strain genomes for metagenomic binning, comparative biology and taxonomic classification.</title>
        <authorList>
            <person name="Goeker M."/>
        </authorList>
    </citation>
    <scope>NUCLEOTIDE SEQUENCE [LARGE SCALE GENOMIC DNA]</scope>
    <source>
        <strain evidence="1 2">DSM 28404</strain>
    </source>
</reference>
<accession>A0A4R2T5S7</accession>
<dbReference type="Proteomes" id="UP000295763">
    <property type="component" value="Unassembled WGS sequence"/>
</dbReference>
<evidence type="ECO:0000313" key="1">
    <source>
        <dbReference type="EMBL" id="TCP96204.1"/>
    </source>
</evidence>
<protein>
    <submittedName>
        <fullName evidence="1">Uncharacterized protein DUF2877</fullName>
    </submittedName>
</protein>
<dbReference type="Pfam" id="PF11392">
    <property type="entry name" value="AllH"/>
    <property type="match status" value="1"/>
</dbReference>
<dbReference type="OrthoDB" id="4933449at2"/>
<organism evidence="1 2">
    <name type="scientific">Cricetibacter osteomyelitidis</name>
    <dbReference type="NCBI Taxonomy" id="1521931"/>
    <lineage>
        <taxon>Bacteria</taxon>
        <taxon>Pseudomonadati</taxon>
        <taxon>Pseudomonadota</taxon>
        <taxon>Gammaproteobacteria</taxon>
        <taxon>Pasteurellales</taxon>
        <taxon>Pasteurellaceae</taxon>
        <taxon>Cricetibacter</taxon>
    </lineage>
</organism>
<dbReference type="EMBL" id="SLYB01000005">
    <property type="protein sequence ID" value="TCP96204.1"/>
    <property type="molecule type" value="Genomic_DNA"/>
</dbReference>
<keyword evidence="2" id="KW-1185">Reference proteome</keyword>
<gene>
    <name evidence="1" type="ORF">EDC44_10524</name>
</gene>
<dbReference type="AlphaFoldDB" id="A0A4R2T5S7"/>